<name>A0A480AXZ5_9BURK</name>
<dbReference type="EMBL" id="BJCL01000020">
    <property type="protein sequence ID" value="GCL65830.1"/>
    <property type="molecule type" value="Genomic_DNA"/>
</dbReference>
<gene>
    <name evidence="1" type="ORF">AQPW35_49110</name>
</gene>
<protein>
    <submittedName>
        <fullName evidence="1">Uncharacterized protein</fullName>
    </submittedName>
</protein>
<proteinExistence type="predicted"/>
<sequence>MVQPFRELVHVEQHGPQHREVGRLAAALGLGHQQVHRPQHGRQGLVFVTDHVEGKVAHGGSGVGRMPAAWTARPLPALRKINRWRPAGGHRPGDGRVVAAR</sequence>
<organism evidence="1 2">
    <name type="scientific">Pseudaquabacterium pictum</name>
    <dbReference type="NCBI Taxonomy" id="2315236"/>
    <lineage>
        <taxon>Bacteria</taxon>
        <taxon>Pseudomonadati</taxon>
        <taxon>Pseudomonadota</taxon>
        <taxon>Betaproteobacteria</taxon>
        <taxon>Burkholderiales</taxon>
        <taxon>Sphaerotilaceae</taxon>
        <taxon>Pseudaquabacterium</taxon>
    </lineage>
</organism>
<evidence type="ECO:0000313" key="2">
    <source>
        <dbReference type="Proteomes" id="UP000301751"/>
    </source>
</evidence>
<keyword evidence="2" id="KW-1185">Reference proteome</keyword>
<evidence type="ECO:0000313" key="1">
    <source>
        <dbReference type="EMBL" id="GCL65830.1"/>
    </source>
</evidence>
<accession>A0A480AXZ5</accession>
<dbReference type="AlphaFoldDB" id="A0A480AXZ5"/>
<comment type="caution">
    <text evidence="1">The sequence shown here is derived from an EMBL/GenBank/DDBJ whole genome shotgun (WGS) entry which is preliminary data.</text>
</comment>
<dbReference type="Proteomes" id="UP000301751">
    <property type="component" value="Unassembled WGS sequence"/>
</dbReference>
<reference evidence="2" key="1">
    <citation type="submission" date="2019-03" db="EMBL/GenBank/DDBJ databases">
        <title>Aquabacterium pictum sp.nov., the first bacteriochlorophyll a-containing freshwater bacterium in the genus Aquabacterium of the class Betaproteobacteria.</title>
        <authorList>
            <person name="Hirose S."/>
            <person name="Tank M."/>
            <person name="Hara E."/>
            <person name="Tamaki H."/>
            <person name="Takaichi S."/>
            <person name="Haruta S."/>
            <person name="Hanada S."/>
        </authorList>
    </citation>
    <scope>NUCLEOTIDE SEQUENCE [LARGE SCALE GENOMIC DNA]</scope>
    <source>
        <strain evidence="2">W35</strain>
    </source>
</reference>